<evidence type="ECO:0000256" key="3">
    <source>
        <dbReference type="ARBA" id="ARBA00022748"/>
    </source>
</evidence>
<comment type="caution">
    <text evidence="8">The sequence shown here is derived from an EMBL/GenBank/DDBJ whole genome shotgun (WGS) entry which is preliminary data.</text>
</comment>
<dbReference type="PANTHER" id="PTHR31566">
    <property type="entry name" value="CYTOCHROME C BIOGENESIS PROTEIN CCS1, CHLOROPLASTIC"/>
    <property type="match status" value="1"/>
</dbReference>
<evidence type="ECO:0000256" key="4">
    <source>
        <dbReference type="ARBA" id="ARBA00022989"/>
    </source>
</evidence>
<feature type="transmembrane region" description="Helical" evidence="6">
    <location>
        <begin position="182"/>
        <end position="203"/>
    </location>
</feature>
<keyword evidence="5 6" id="KW-0472">Membrane</keyword>
<gene>
    <name evidence="8" type="ORF">BN12_1640006</name>
</gene>
<feature type="transmembrane region" description="Helical" evidence="6">
    <location>
        <begin position="456"/>
        <end position="475"/>
    </location>
</feature>
<keyword evidence="3" id="KW-0201">Cytochrome c-type biogenesis</keyword>
<dbReference type="InterPro" id="IPR007816">
    <property type="entry name" value="ResB-like_domain"/>
</dbReference>
<feature type="transmembrane region" description="Helical" evidence="6">
    <location>
        <begin position="90"/>
        <end position="108"/>
    </location>
</feature>
<keyword evidence="2 6" id="KW-0812">Transmembrane</keyword>
<organism evidence="8 9">
    <name type="scientific">Nostocoides japonicum T1-X7</name>
    <dbReference type="NCBI Taxonomy" id="1194083"/>
    <lineage>
        <taxon>Bacteria</taxon>
        <taxon>Bacillati</taxon>
        <taxon>Actinomycetota</taxon>
        <taxon>Actinomycetes</taxon>
        <taxon>Micrococcales</taxon>
        <taxon>Intrasporangiaceae</taxon>
        <taxon>Nostocoides</taxon>
    </lineage>
</organism>
<dbReference type="GO" id="GO:0017004">
    <property type="term" value="P:cytochrome complex assembly"/>
    <property type="evidence" value="ECO:0007669"/>
    <property type="project" value="UniProtKB-KW"/>
</dbReference>
<accession>A0A077LUC6</accession>
<name>A0A077LUC6_9MICO</name>
<feature type="domain" description="ResB-like" evidence="7">
    <location>
        <begin position="33"/>
        <end position="509"/>
    </location>
</feature>
<evidence type="ECO:0000313" key="9">
    <source>
        <dbReference type="Proteomes" id="UP000035721"/>
    </source>
</evidence>
<dbReference type="RefSeq" id="WP_048554012.1">
    <property type="nucleotide sequence ID" value="NZ_HF570958.1"/>
</dbReference>
<proteinExistence type="predicted"/>
<keyword evidence="9" id="KW-1185">Reference proteome</keyword>
<evidence type="ECO:0000256" key="1">
    <source>
        <dbReference type="ARBA" id="ARBA00004141"/>
    </source>
</evidence>
<dbReference type="Proteomes" id="UP000035721">
    <property type="component" value="Unassembled WGS sequence"/>
</dbReference>
<dbReference type="OrthoDB" id="3949537at2"/>
<dbReference type="EMBL" id="CAJB01000073">
    <property type="protein sequence ID" value="CCH77106.1"/>
    <property type="molecule type" value="Genomic_DNA"/>
</dbReference>
<evidence type="ECO:0000313" key="8">
    <source>
        <dbReference type="EMBL" id="CCH77106.1"/>
    </source>
</evidence>
<evidence type="ECO:0000259" key="7">
    <source>
        <dbReference type="Pfam" id="PF05140"/>
    </source>
</evidence>
<sequence>MARDLPRKDRTIVQPRLGPVGWLRFLWRQLTSMRTALLLLLALAVAALPGSVLPQRSIDATRTTAWLEEHSTIGPVLDRFGFFSVYASPWFAAIYLLLFVSLVGCVLPRSRQHWRAMRAAPPRTPKRLERLPAHATATVESDPETVLAALRSTLRRRRYRVHAYDESSLSAEGGYLKETGNLVFHLALLGVIVGVAIGHIWGWKGDVILPQGQTFANTLIRYDTFSPGPWVDPDDLRPFTLTLDRMEARFEETTKGSGQFGTPRDFTAYVKIADQPGETPRPATIKVNQPLSVPGGTAFLLGNGYAPVVTVKDAKGEVLYHDATPFLAQDNNYKSVGAIKVPAASPKELGFTGFFLPTASLSDSEGPVSLFPDALKPALVLTAYEGTLAPGGRPQSVYTLDTSELTQLKKPGTTQPLTIWLEPGQTYTLPGGRGTITFDSVERFAGISIRHDPGKWLTLGSALLMVAGLLASLLVRRRRVFVRVSPVEAGGSTLVTVGGLAKDDDEGMPDVLQSVLDSLTAAPGERR</sequence>
<evidence type="ECO:0000256" key="6">
    <source>
        <dbReference type="SAM" id="Phobius"/>
    </source>
</evidence>
<dbReference type="InterPro" id="IPR023494">
    <property type="entry name" value="Cyt_c_bgen_Ccs1/CcsB/ResB"/>
</dbReference>
<evidence type="ECO:0000256" key="5">
    <source>
        <dbReference type="ARBA" id="ARBA00023136"/>
    </source>
</evidence>
<dbReference type="STRING" id="1194083.BN12_1640006"/>
<reference evidence="8 9" key="1">
    <citation type="journal article" date="2013" name="ISME J.">
        <title>A metabolic model for members of the genus Tetrasphaera involved in enhanced biological phosphorus removal.</title>
        <authorList>
            <person name="Kristiansen R."/>
            <person name="Nguyen H.T.T."/>
            <person name="Saunders A.M."/>
            <person name="Nielsen J.L."/>
            <person name="Wimmer R."/>
            <person name="Le V.Q."/>
            <person name="McIlroy S.J."/>
            <person name="Petrovski S."/>
            <person name="Seviour R.J."/>
            <person name="Calteau A."/>
            <person name="Nielsen K.L."/>
            <person name="Nielsen P.H."/>
        </authorList>
    </citation>
    <scope>NUCLEOTIDE SEQUENCE [LARGE SCALE GENOMIC DNA]</scope>
    <source>
        <strain evidence="8 9">T1-X7</strain>
    </source>
</reference>
<keyword evidence="4 6" id="KW-1133">Transmembrane helix</keyword>
<comment type="subcellular location">
    <subcellularLocation>
        <location evidence="1">Membrane</location>
        <topology evidence="1">Multi-pass membrane protein</topology>
    </subcellularLocation>
</comment>
<dbReference type="Pfam" id="PF05140">
    <property type="entry name" value="ResB"/>
    <property type="match status" value="1"/>
</dbReference>
<dbReference type="AlphaFoldDB" id="A0A077LUC6"/>
<evidence type="ECO:0000256" key="2">
    <source>
        <dbReference type="ARBA" id="ARBA00022692"/>
    </source>
</evidence>
<dbReference type="PANTHER" id="PTHR31566:SF0">
    <property type="entry name" value="CYTOCHROME C BIOGENESIS PROTEIN CCS1, CHLOROPLASTIC"/>
    <property type="match status" value="1"/>
</dbReference>
<dbReference type="GO" id="GO:0016020">
    <property type="term" value="C:membrane"/>
    <property type="evidence" value="ECO:0007669"/>
    <property type="project" value="UniProtKB-SubCell"/>
</dbReference>
<protein>
    <recommendedName>
        <fullName evidence="7">ResB-like domain-containing protein</fullName>
    </recommendedName>
</protein>